<keyword evidence="2" id="KW-1185">Reference proteome</keyword>
<evidence type="ECO:0000313" key="2">
    <source>
        <dbReference type="Proteomes" id="UP000094570"/>
    </source>
</evidence>
<reference evidence="2" key="1">
    <citation type="submission" date="2016-04" db="EMBL/GenBank/DDBJ databases">
        <title>The genome sequence project of a novel Fervidobacterium isolate from a hot spring in Thailand.</title>
        <authorList>
            <person name="Gonzalez J.M."/>
            <person name="Cuecas A."/>
            <person name="Kanoksilapatham W."/>
        </authorList>
    </citation>
    <scope>NUCLEOTIDE SEQUENCE [LARGE SCALE GENOMIC DNA]</scope>
    <source>
        <strain evidence="2">FC2004</strain>
    </source>
</reference>
<name>A0A1E3G421_9BACT</name>
<protein>
    <submittedName>
        <fullName evidence="1">Uncharacterized protein</fullName>
    </submittedName>
</protein>
<organism evidence="1 2">
    <name type="scientific">Fervidobacterium thailandense</name>
    <dbReference type="NCBI Taxonomy" id="1008305"/>
    <lineage>
        <taxon>Bacteria</taxon>
        <taxon>Thermotogati</taxon>
        <taxon>Thermotogota</taxon>
        <taxon>Thermotogae</taxon>
        <taxon>Thermotogales</taxon>
        <taxon>Fervidobacteriaceae</taxon>
        <taxon>Fervidobacterium</taxon>
    </lineage>
</organism>
<dbReference type="Proteomes" id="UP000094570">
    <property type="component" value="Unassembled WGS sequence"/>
</dbReference>
<comment type="caution">
    <text evidence="1">The sequence shown here is derived from an EMBL/GenBank/DDBJ whole genome shotgun (WGS) entry which is preliminary data.</text>
</comment>
<dbReference type="EMBL" id="LWAF01000002">
    <property type="protein sequence ID" value="ODN30977.1"/>
    <property type="molecule type" value="Genomic_DNA"/>
</dbReference>
<accession>A0A1E3G421</accession>
<dbReference type="STRING" id="1008305.A4H02_01490"/>
<evidence type="ECO:0000313" key="1">
    <source>
        <dbReference type="EMBL" id="ODN30977.1"/>
    </source>
</evidence>
<dbReference type="AlphaFoldDB" id="A0A1E3G421"/>
<gene>
    <name evidence="1" type="ORF">A4H02_01490</name>
</gene>
<proteinExistence type="predicted"/>
<sequence length="121" mass="14297">MASTTRKYIHKKTWLNEIQGFDTTYKIASDIKVLWLVFQLAENVIYVNEFLTVFSLGGTSNKNIMHILKANLECYKIAREVSISPPWLAVFGKMLWKLWLSLKTKFIFKKFKVEELLRDLY</sequence>